<protein>
    <submittedName>
        <fullName evidence="1">Uncharacterized protein</fullName>
    </submittedName>
</protein>
<gene>
    <name evidence="1" type="ORF">F5148DRAFT_746246</name>
</gene>
<proteinExistence type="predicted"/>
<reference evidence="1" key="1">
    <citation type="submission" date="2021-03" db="EMBL/GenBank/DDBJ databases">
        <title>Evolutionary priming and transition to the ectomycorrhizal habit in an iconic lineage of mushroom-forming fungi: is preadaptation a requirement?</title>
        <authorList>
            <consortium name="DOE Joint Genome Institute"/>
            <person name="Looney B.P."/>
            <person name="Miyauchi S."/>
            <person name="Morin E."/>
            <person name="Drula E."/>
            <person name="Courty P.E."/>
            <person name="Chicoki N."/>
            <person name="Fauchery L."/>
            <person name="Kohler A."/>
            <person name="Kuo A."/>
            <person name="LaButti K."/>
            <person name="Pangilinan J."/>
            <person name="Lipzen A."/>
            <person name="Riley R."/>
            <person name="Andreopoulos W."/>
            <person name="He G."/>
            <person name="Johnson J."/>
            <person name="Barry K.W."/>
            <person name="Grigoriev I.V."/>
            <person name="Nagy L."/>
            <person name="Hibbett D."/>
            <person name="Henrissat B."/>
            <person name="Matheny P.B."/>
            <person name="Labbe J."/>
            <person name="Martin A.F."/>
        </authorList>
    </citation>
    <scope>NUCLEOTIDE SEQUENCE</scope>
    <source>
        <strain evidence="1">BPL698</strain>
    </source>
</reference>
<evidence type="ECO:0000313" key="2">
    <source>
        <dbReference type="Proteomes" id="UP001207468"/>
    </source>
</evidence>
<name>A0ACC0UCR6_9AGAM</name>
<dbReference type="Proteomes" id="UP001207468">
    <property type="component" value="Unassembled WGS sequence"/>
</dbReference>
<evidence type="ECO:0000313" key="1">
    <source>
        <dbReference type="EMBL" id="KAI9509525.1"/>
    </source>
</evidence>
<keyword evidence="2" id="KW-1185">Reference proteome</keyword>
<comment type="caution">
    <text evidence="1">The sequence shown here is derived from an EMBL/GenBank/DDBJ whole genome shotgun (WGS) entry which is preliminary data.</text>
</comment>
<accession>A0ACC0UCR6</accession>
<dbReference type="EMBL" id="JAGFNK010000062">
    <property type="protein sequence ID" value="KAI9509525.1"/>
    <property type="molecule type" value="Genomic_DNA"/>
</dbReference>
<sequence>MGPPLVKGNLKYTTTREAIRNHFSLCDPPPTVRLLTPKSTRVGSTVSKSRGCAFLEFSTRPALQAALRLHQSELDGRRINVELTAGGGGKSDARLEKVKARNKQLATQRTRRTLNAATAQGKDTTEQEPSRPQRFSTTSGEGEVPRTKRTWSVGDGAHGAEHRGATKRGKKRGTRTKNWGTGVNALPIG</sequence>
<organism evidence="1 2">
    <name type="scientific">Russula earlei</name>
    <dbReference type="NCBI Taxonomy" id="71964"/>
    <lineage>
        <taxon>Eukaryota</taxon>
        <taxon>Fungi</taxon>
        <taxon>Dikarya</taxon>
        <taxon>Basidiomycota</taxon>
        <taxon>Agaricomycotina</taxon>
        <taxon>Agaricomycetes</taxon>
        <taxon>Russulales</taxon>
        <taxon>Russulaceae</taxon>
        <taxon>Russula</taxon>
    </lineage>
</organism>